<evidence type="ECO:0000313" key="2">
    <source>
        <dbReference type="EMBL" id="AUQ95914.1"/>
    </source>
</evidence>
<feature type="compositionally biased region" description="Polar residues" evidence="1">
    <location>
        <begin position="177"/>
        <end position="191"/>
    </location>
</feature>
<organism evidence="2 3">
    <name type="scientific">Phaeobacter inhibens</name>
    <dbReference type="NCBI Taxonomy" id="221822"/>
    <lineage>
        <taxon>Bacteria</taxon>
        <taxon>Pseudomonadati</taxon>
        <taxon>Pseudomonadota</taxon>
        <taxon>Alphaproteobacteria</taxon>
        <taxon>Rhodobacterales</taxon>
        <taxon>Roseobacteraceae</taxon>
        <taxon>Phaeobacter</taxon>
    </lineage>
</organism>
<reference evidence="2 3" key="1">
    <citation type="journal article" date="2017" name="Genome Biol. Evol.">
        <title>Trajectories and Drivers of Genome Evolution in Surface-Associated Marine Phaeobacter.</title>
        <authorList>
            <person name="Freese H.M."/>
            <person name="Sikorski J."/>
            <person name="Bunk B."/>
            <person name="Scheuner C."/>
            <person name="Meier-Kolthoff J.P."/>
            <person name="Sproer C."/>
            <person name="Gram L."/>
            <person name="Overmann J."/>
        </authorList>
    </citation>
    <scope>NUCLEOTIDE SEQUENCE [LARGE SCALE GENOMIC DNA]</scope>
    <source>
        <strain evidence="2 3">P66</strain>
    </source>
</reference>
<sequence>MHQQSCSVRAHVPGPQRTPAAQTRHSCRSRRRHCCERKGLPVSGLLRLPSWTWGCRSLLRSQRSADSAFCKLSRLMRLAEGFCCDADRRSGHSLRLRGFGTGELIQCGTLLPLSLQVFADAAFACRRGTLIAASQPMLRDRLFKAILRCGLQSVLSLQHGPAKDEPDSTAAPAPRTNVGSSQSKRPIVAPNSSKQTFTFPTKFEASTRKLSLTGTFSDGEVNRTLLERRCAIHSMLCSVGRSVHRTLHSRTRCCSAGTGAPAARLRGPEPRILHFDRYWS</sequence>
<proteinExistence type="predicted"/>
<reference evidence="2 3" key="2">
    <citation type="journal article" date="2017" name="Int. J. Syst. Evol. Microbiol.">
        <title>Adaptation of Surface-Associated Bacteria to the Open Ocean: A Genomically Distinct Subpopulation of Phaeobacter gallaeciensis Colonizes Pacific Mesozooplankton.</title>
        <authorList>
            <person name="Freese H.M."/>
            <person name="Methner A."/>
            <person name="Overmann J."/>
        </authorList>
    </citation>
    <scope>NUCLEOTIDE SEQUENCE [LARGE SCALE GENOMIC DNA]</scope>
    <source>
        <strain evidence="2 3">P66</strain>
    </source>
</reference>
<keyword evidence="3" id="KW-1185">Reference proteome</keyword>
<accession>A0ABM6RHD4</accession>
<protein>
    <submittedName>
        <fullName evidence="2">Uncharacterized protein</fullName>
    </submittedName>
</protein>
<dbReference type="Proteomes" id="UP000236536">
    <property type="component" value="Chromosome"/>
</dbReference>
<evidence type="ECO:0000313" key="3">
    <source>
        <dbReference type="Proteomes" id="UP000236536"/>
    </source>
</evidence>
<feature type="region of interest" description="Disordered" evidence="1">
    <location>
        <begin position="160"/>
        <end position="191"/>
    </location>
</feature>
<gene>
    <name evidence="2" type="ORF">PhaeoP66_03167</name>
</gene>
<feature type="region of interest" description="Disordered" evidence="1">
    <location>
        <begin position="1"/>
        <end position="25"/>
    </location>
</feature>
<name>A0ABM6RHD4_9RHOB</name>
<evidence type="ECO:0000256" key="1">
    <source>
        <dbReference type="SAM" id="MobiDB-lite"/>
    </source>
</evidence>
<dbReference type="EMBL" id="CP010705">
    <property type="protein sequence ID" value="AUQ95914.1"/>
    <property type="molecule type" value="Genomic_DNA"/>
</dbReference>